<dbReference type="PROSITE" id="PS51725">
    <property type="entry name" value="ABM"/>
    <property type="match status" value="1"/>
</dbReference>
<keyword evidence="3" id="KW-1185">Reference proteome</keyword>
<evidence type="ECO:0000259" key="1">
    <source>
        <dbReference type="PROSITE" id="PS51725"/>
    </source>
</evidence>
<evidence type="ECO:0000313" key="3">
    <source>
        <dbReference type="Proteomes" id="UP000276437"/>
    </source>
</evidence>
<dbReference type="KEGG" id="mana:MAMMFC1_01604"/>
<dbReference type="Gene3D" id="3.30.70.100">
    <property type="match status" value="1"/>
</dbReference>
<keyword evidence="2" id="KW-0503">Monooxygenase</keyword>
<dbReference type="InterPro" id="IPR011008">
    <property type="entry name" value="Dimeric_a/b-barrel"/>
</dbReference>
<accession>A0A348AIN9</accession>
<keyword evidence="2" id="KW-0560">Oxidoreductase</keyword>
<dbReference type="SUPFAM" id="SSF54909">
    <property type="entry name" value="Dimeric alpha+beta barrel"/>
    <property type="match status" value="1"/>
</dbReference>
<dbReference type="Pfam" id="PF03992">
    <property type="entry name" value="ABM"/>
    <property type="match status" value="1"/>
</dbReference>
<proteinExistence type="predicted"/>
<dbReference type="InterPro" id="IPR007138">
    <property type="entry name" value="ABM_dom"/>
</dbReference>
<reference evidence="2 3" key="1">
    <citation type="journal article" date="2018" name="Int. J. Syst. Evol. Microbiol.">
        <title>Methylomusa anaerophila gen. nov., sp. nov., an anaerobic methanol-utilizing bacterium isolated from a microbial fuel cell.</title>
        <authorList>
            <person name="Amano N."/>
            <person name="Yamamuro A."/>
            <person name="Miyahara M."/>
            <person name="Kouzuma A."/>
            <person name="Abe T."/>
            <person name="Watanabe K."/>
        </authorList>
    </citation>
    <scope>NUCLEOTIDE SEQUENCE [LARGE SCALE GENOMIC DNA]</scope>
    <source>
        <strain evidence="2 3">MMFC1</strain>
    </source>
</reference>
<dbReference type="Proteomes" id="UP000276437">
    <property type="component" value="Chromosome"/>
</dbReference>
<evidence type="ECO:0000313" key="2">
    <source>
        <dbReference type="EMBL" id="BBB90937.1"/>
    </source>
</evidence>
<organism evidence="2 3">
    <name type="scientific">Methylomusa anaerophila</name>
    <dbReference type="NCBI Taxonomy" id="1930071"/>
    <lineage>
        <taxon>Bacteria</taxon>
        <taxon>Bacillati</taxon>
        <taxon>Bacillota</taxon>
        <taxon>Negativicutes</taxon>
        <taxon>Selenomonadales</taxon>
        <taxon>Sporomusaceae</taxon>
        <taxon>Methylomusa</taxon>
    </lineage>
</organism>
<protein>
    <submittedName>
        <fullName evidence="2">Antibiotic biosynthesis monooxygenase</fullName>
    </submittedName>
</protein>
<dbReference type="EMBL" id="AP018449">
    <property type="protein sequence ID" value="BBB90937.1"/>
    <property type="molecule type" value="Genomic_DNA"/>
</dbReference>
<dbReference type="GO" id="GO:0004497">
    <property type="term" value="F:monooxygenase activity"/>
    <property type="evidence" value="ECO:0007669"/>
    <property type="project" value="UniProtKB-KW"/>
</dbReference>
<feature type="domain" description="ABM" evidence="1">
    <location>
        <begin position="23"/>
        <end position="113"/>
    </location>
</feature>
<name>A0A348AIN9_9FIRM</name>
<sequence length="121" mass="13650">MRLVEMDENTTLQEQLKEDVGPVILINQFNVKPEEADQLLKAWATDAAFMKQQAGFISTQIHRGIGKSCVFLNYAIWESVESFKRAFSNPEFQSRLADYPSSTVASPHLFRKVAVPGICVE</sequence>
<dbReference type="AlphaFoldDB" id="A0A348AIN9"/>
<gene>
    <name evidence="2" type="ORF">MAMMFC1_01604</name>
</gene>